<dbReference type="InterPro" id="IPR006162">
    <property type="entry name" value="Ppantetheine_attach_site"/>
</dbReference>
<dbReference type="PROSITE" id="PS00455">
    <property type="entry name" value="AMP_BINDING"/>
    <property type="match status" value="1"/>
</dbReference>
<dbReference type="NCBIfam" id="TIGR01733">
    <property type="entry name" value="AA-adenyl-dom"/>
    <property type="match status" value="1"/>
</dbReference>
<evidence type="ECO:0000256" key="1">
    <source>
        <dbReference type="ARBA" id="ARBA00001957"/>
    </source>
</evidence>
<dbReference type="PROSITE" id="PS50075">
    <property type="entry name" value="CARRIER"/>
    <property type="match status" value="1"/>
</dbReference>
<dbReference type="GO" id="GO:0043041">
    <property type="term" value="P:amino acid activation for nonribosomal peptide biosynthetic process"/>
    <property type="evidence" value="ECO:0007669"/>
    <property type="project" value="TreeGrafter"/>
</dbReference>
<protein>
    <submittedName>
        <fullName evidence="7">Amino acid adenylation domain-containing protein</fullName>
    </submittedName>
</protein>
<dbReference type="InterPro" id="IPR045851">
    <property type="entry name" value="AMP-bd_C_sf"/>
</dbReference>
<dbReference type="Gene3D" id="1.10.1200.10">
    <property type="entry name" value="ACP-like"/>
    <property type="match status" value="1"/>
</dbReference>
<dbReference type="InterPro" id="IPR001242">
    <property type="entry name" value="Condensation_dom"/>
</dbReference>
<proteinExistence type="inferred from homology"/>
<dbReference type="InterPro" id="IPR036736">
    <property type="entry name" value="ACP-like_sf"/>
</dbReference>
<dbReference type="FunFam" id="3.30.559.10:FF:000012">
    <property type="entry name" value="Non-ribosomal peptide synthetase"/>
    <property type="match status" value="1"/>
</dbReference>
<dbReference type="InterPro" id="IPR010071">
    <property type="entry name" value="AA_adenyl_dom"/>
</dbReference>
<dbReference type="InterPro" id="IPR025110">
    <property type="entry name" value="AMP-bd_C"/>
</dbReference>
<dbReference type="Gene3D" id="3.30.300.30">
    <property type="match status" value="1"/>
</dbReference>
<dbReference type="InterPro" id="IPR020806">
    <property type="entry name" value="PKS_PP-bd"/>
</dbReference>
<dbReference type="FunFam" id="3.30.300.30:FF:000010">
    <property type="entry name" value="Enterobactin synthetase component F"/>
    <property type="match status" value="1"/>
</dbReference>
<dbReference type="Gene3D" id="3.40.50.12780">
    <property type="entry name" value="N-terminal domain of ligase-like"/>
    <property type="match status" value="1"/>
</dbReference>
<dbReference type="Pfam" id="PF00668">
    <property type="entry name" value="Condensation"/>
    <property type="match status" value="1"/>
</dbReference>
<comment type="similarity">
    <text evidence="2">Belongs to the ATP-dependent AMP-binding enzyme family.</text>
</comment>
<dbReference type="Gene3D" id="3.30.559.30">
    <property type="entry name" value="Nonribosomal peptide synthetase, condensation domain"/>
    <property type="match status" value="1"/>
</dbReference>
<feature type="coiled-coil region" evidence="5">
    <location>
        <begin position="120"/>
        <end position="147"/>
    </location>
</feature>
<dbReference type="SUPFAM" id="SSF47336">
    <property type="entry name" value="ACP-like"/>
    <property type="match status" value="1"/>
</dbReference>
<dbReference type="Proteomes" id="UP000767446">
    <property type="component" value="Unassembled WGS sequence"/>
</dbReference>
<dbReference type="Gene3D" id="3.30.559.10">
    <property type="entry name" value="Chloramphenicol acetyltransferase-like domain"/>
    <property type="match status" value="1"/>
</dbReference>
<dbReference type="PROSITE" id="PS00012">
    <property type="entry name" value="PHOSPHOPANTETHEINE"/>
    <property type="match status" value="1"/>
</dbReference>
<evidence type="ECO:0000256" key="2">
    <source>
        <dbReference type="ARBA" id="ARBA00006432"/>
    </source>
</evidence>
<dbReference type="SUPFAM" id="SSF56801">
    <property type="entry name" value="Acetyl-CoA synthetase-like"/>
    <property type="match status" value="1"/>
</dbReference>
<dbReference type="GO" id="GO:0005829">
    <property type="term" value="C:cytosol"/>
    <property type="evidence" value="ECO:0007669"/>
    <property type="project" value="TreeGrafter"/>
</dbReference>
<dbReference type="CDD" id="cd19531">
    <property type="entry name" value="LCL_NRPS-like"/>
    <property type="match status" value="1"/>
</dbReference>
<keyword evidence="3" id="KW-0596">Phosphopantetheine</keyword>
<dbReference type="GO" id="GO:0008610">
    <property type="term" value="P:lipid biosynthetic process"/>
    <property type="evidence" value="ECO:0007669"/>
    <property type="project" value="UniProtKB-ARBA"/>
</dbReference>
<evidence type="ECO:0000259" key="6">
    <source>
        <dbReference type="PROSITE" id="PS50075"/>
    </source>
</evidence>
<dbReference type="Pfam" id="PF00550">
    <property type="entry name" value="PP-binding"/>
    <property type="match status" value="1"/>
</dbReference>
<dbReference type="SUPFAM" id="SSF52777">
    <property type="entry name" value="CoA-dependent acyltransferases"/>
    <property type="match status" value="2"/>
</dbReference>
<dbReference type="CDD" id="cd05930">
    <property type="entry name" value="A_NRPS"/>
    <property type="match status" value="1"/>
</dbReference>
<evidence type="ECO:0000256" key="4">
    <source>
        <dbReference type="ARBA" id="ARBA00022553"/>
    </source>
</evidence>
<evidence type="ECO:0000256" key="5">
    <source>
        <dbReference type="SAM" id="Coils"/>
    </source>
</evidence>
<dbReference type="PANTHER" id="PTHR45527">
    <property type="entry name" value="NONRIBOSOMAL PEPTIDE SYNTHETASE"/>
    <property type="match status" value="1"/>
</dbReference>
<reference evidence="7" key="1">
    <citation type="submission" date="2021-02" db="EMBL/GenBank/DDBJ databases">
        <title>Metagenome analyses of Stigonema ocellatum DSM 106950, Chlorogloea purpurea SAG 13.99 and Gomphosphaeria aponina DSM 107014.</title>
        <authorList>
            <person name="Marter P."/>
            <person name="Huang S."/>
        </authorList>
    </citation>
    <scope>NUCLEOTIDE SEQUENCE</scope>
    <source>
        <strain evidence="7">JP213</strain>
    </source>
</reference>
<comment type="cofactor">
    <cofactor evidence="1">
        <name>pantetheine 4'-phosphate</name>
        <dbReference type="ChEBI" id="CHEBI:47942"/>
    </cofactor>
</comment>
<dbReference type="AlphaFoldDB" id="A0A941GMC1"/>
<dbReference type="InterPro" id="IPR000873">
    <property type="entry name" value="AMP-dep_synth/lig_dom"/>
</dbReference>
<dbReference type="InterPro" id="IPR042099">
    <property type="entry name" value="ANL_N_sf"/>
</dbReference>
<dbReference type="GO" id="GO:0044550">
    <property type="term" value="P:secondary metabolite biosynthetic process"/>
    <property type="evidence" value="ECO:0007669"/>
    <property type="project" value="TreeGrafter"/>
</dbReference>
<comment type="caution">
    <text evidence="7">The sequence shown here is derived from an EMBL/GenBank/DDBJ whole genome shotgun (WGS) entry which is preliminary data.</text>
</comment>
<dbReference type="FunFam" id="1.10.1200.10:FF:000005">
    <property type="entry name" value="Nonribosomal peptide synthetase 1"/>
    <property type="match status" value="1"/>
</dbReference>
<evidence type="ECO:0000256" key="3">
    <source>
        <dbReference type="ARBA" id="ARBA00022450"/>
    </source>
</evidence>
<keyword evidence="5" id="KW-0175">Coiled coil</keyword>
<accession>A0A941GMC1</accession>
<dbReference type="EMBL" id="JADQBC010000010">
    <property type="protein sequence ID" value="MBR8826764.1"/>
    <property type="molecule type" value="Genomic_DNA"/>
</dbReference>
<dbReference type="InterPro" id="IPR020845">
    <property type="entry name" value="AMP-binding_CS"/>
</dbReference>
<evidence type="ECO:0000313" key="7">
    <source>
        <dbReference type="EMBL" id="MBR8826764.1"/>
    </source>
</evidence>
<dbReference type="InterPro" id="IPR023213">
    <property type="entry name" value="CAT-like_dom_sf"/>
</dbReference>
<dbReference type="InterPro" id="IPR009081">
    <property type="entry name" value="PP-bd_ACP"/>
</dbReference>
<dbReference type="SMART" id="SM00823">
    <property type="entry name" value="PKS_PP"/>
    <property type="match status" value="1"/>
</dbReference>
<dbReference type="Pfam" id="PF00501">
    <property type="entry name" value="AMP-binding"/>
    <property type="match status" value="1"/>
</dbReference>
<name>A0A941GMC1_9CHRO</name>
<dbReference type="Pfam" id="PF13193">
    <property type="entry name" value="AMP-binding_C"/>
    <property type="match status" value="1"/>
</dbReference>
<dbReference type="FunFam" id="3.30.559.30:FF:000001">
    <property type="entry name" value="Non-ribosomal peptide synthetase"/>
    <property type="match status" value="1"/>
</dbReference>
<dbReference type="GO" id="GO:0031177">
    <property type="term" value="F:phosphopantetheine binding"/>
    <property type="evidence" value="ECO:0007669"/>
    <property type="project" value="InterPro"/>
</dbReference>
<keyword evidence="4" id="KW-0597">Phosphoprotein</keyword>
<feature type="domain" description="Carrier" evidence="6">
    <location>
        <begin position="1020"/>
        <end position="1095"/>
    </location>
</feature>
<organism evidence="7 8">
    <name type="scientific">Gomphosphaeria aponina SAG 52.96 = DSM 107014</name>
    <dbReference type="NCBI Taxonomy" id="1521640"/>
    <lineage>
        <taxon>Bacteria</taxon>
        <taxon>Bacillati</taxon>
        <taxon>Cyanobacteriota</taxon>
        <taxon>Cyanophyceae</taxon>
        <taxon>Oscillatoriophycideae</taxon>
        <taxon>Chroococcales</taxon>
        <taxon>Gomphosphaeriaceae</taxon>
        <taxon>Gomphosphaeria</taxon>
    </lineage>
</organism>
<dbReference type="PANTHER" id="PTHR45527:SF1">
    <property type="entry name" value="FATTY ACID SYNTHASE"/>
    <property type="match status" value="1"/>
</dbReference>
<gene>
    <name evidence="7" type="ORF">DSM107014_02480</name>
</gene>
<dbReference type="GO" id="GO:0003824">
    <property type="term" value="F:catalytic activity"/>
    <property type="evidence" value="ECO:0007669"/>
    <property type="project" value="InterPro"/>
</dbReference>
<sequence length="1103" mass="125972">MNNEINKRIANLTPAQRTLFEQKMQQKRAAVKQQQTITKRVNRENFLLSFAQERMWFLQQLEPENTAYNRPINIKLAGKLNVTALEFSLNEILRRHEVLRSKYILVDGLPIQEINSQVNLKLSIIDLRSLNEQKKQLEKLIKEEAQRPFNLAKDALLRASLVQLKEEKQILLLTTHHIVFDGWSAGVLIEELGKLYQAFSQNLPSPLPDLTIQYADFAQWQKEQLQGEKLQSQLNYWLNKLSGNLPILELPTDRQRQALQTFSGAKHCLTLSPTLSKSLKDLSWQQNATLFMTLLAAFASLLYRYTGEEDIILGCPIAGRSRLEIEKLIGVFINTLALRIQLNGDLTFQELLAQVIEVAKEAYANQDIPFEKLVAELNPERSLTHNPLFQVLFQLRNLPGSTVEIEDLTIEEVKFDRGVAALDLSLDIVENKSGLDCYFEYNTDLFERSTIERMAGHFQVLLKGIINNPHEKISLLPLLTAAEKQQILIDWNNNKNNIITLRPFTEFTKQEIEQSIPARFAQQVPKYPEQIAIKSQKYCWSYAELNEWVKAIAFQIQQLQSTHETTRIGLLFEHDAPAIAAILGVLTAGKTYVPLDASYPQGRLNYILEDAQATVIITNNNNYNLAIELTQENIPIINFDEIELNQNLQNNPSIAPDSIAYIFYTSGSTGKPKGVGQNHRNVLHFIRNYTNNLHLNSNDKLTLISSISFDAAIMDIFGALLNGATLYPCDVKNESMSSLLEWLIREKITIYHSTPTVYRYLMETLAASNSSQLNDMRLVVLGGEKVVKKDVELFQKYFPESCILTNIFGQTESSFNLQYFINQKTENMGENIPIGYPIEDTEILLLNEAGKNNEVYGEIAIKSPYVALEYWQQPALTQAKFILAENNQRIYRTGDRGRLKADGSILFLGRIDNQVKIRGFRIELGEIEANLNQHPDIKETVVIARENEQGDKYLTAYIITKKPIEIKEIRQFLSKKLPDYMIPSAFVFLDAFPLTPSGKIDRKALPAPDFETNREDEFVAPSNEIEIKLAQIWQEVLNIEKISINDNFFALGGHSLLATQIVARIRNIFQIELPLPDLFEYTTIEELADRLNNTYQTLEIGEI</sequence>
<evidence type="ECO:0000313" key="8">
    <source>
        <dbReference type="Proteomes" id="UP000767446"/>
    </source>
</evidence>